<comment type="function">
    <text evidence="7">Transcriptional regulator.</text>
</comment>
<protein>
    <recommendedName>
        <fullName evidence="7">Putative nickel-responsive regulator</fullName>
    </recommendedName>
</protein>
<dbReference type="OrthoDB" id="9806294at2"/>
<dbReference type="NCBIfam" id="NF003381">
    <property type="entry name" value="PRK04460.1"/>
    <property type="match status" value="1"/>
</dbReference>
<evidence type="ECO:0000256" key="7">
    <source>
        <dbReference type="HAMAP-Rule" id="MF_00476"/>
    </source>
</evidence>
<evidence type="ECO:0000259" key="8">
    <source>
        <dbReference type="Pfam" id="PF01402"/>
    </source>
</evidence>
<proteinExistence type="inferred from homology"/>
<dbReference type="NCBIfam" id="NF002169">
    <property type="entry name" value="PRK01002.1"/>
    <property type="match status" value="1"/>
</dbReference>
<dbReference type="SUPFAM" id="SSF55021">
    <property type="entry name" value="ACT-like"/>
    <property type="match status" value="1"/>
</dbReference>
<evidence type="ECO:0000256" key="1">
    <source>
        <dbReference type="ARBA" id="ARBA00008478"/>
    </source>
</evidence>
<dbReference type="GO" id="GO:0016151">
    <property type="term" value="F:nickel cation binding"/>
    <property type="evidence" value="ECO:0007669"/>
    <property type="project" value="UniProtKB-UniRule"/>
</dbReference>
<dbReference type="InterPro" id="IPR014864">
    <property type="entry name" value="TF_NikR_Ni-bd_C"/>
</dbReference>
<dbReference type="InterPro" id="IPR022988">
    <property type="entry name" value="Ni_resp_reg_NikR"/>
</dbReference>
<keyword evidence="2 7" id="KW-0533">Nickel</keyword>
<feature type="domain" description="Transcription factor NikR nickel binding C-terminal" evidence="9">
    <location>
        <begin position="58"/>
        <end position="133"/>
    </location>
</feature>
<dbReference type="PANTHER" id="PTHR34719:SF2">
    <property type="entry name" value="NICKEL-RESPONSIVE REGULATOR"/>
    <property type="match status" value="1"/>
</dbReference>
<comment type="cofactor">
    <cofactor evidence="7">
        <name>Ni(2+)</name>
        <dbReference type="ChEBI" id="CHEBI:49786"/>
    </cofactor>
    <text evidence="7">Binds 1 nickel ion per subunit.</text>
</comment>
<dbReference type="CDD" id="cd22231">
    <property type="entry name" value="RHH_NikR_HicB-like"/>
    <property type="match status" value="1"/>
</dbReference>
<organism evidence="10 11">
    <name type="scientific">Metabacillus sediminilitoris</name>
    <dbReference type="NCBI Taxonomy" id="2567941"/>
    <lineage>
        <taxon>Bacteria</taxon>
        <taxon>Bacillati</taxon>
        <taxon>Bacillota</taxon>
        <taxon>Bacilli</taxon>
        <taxon>Bacillales</taxon>
        <taxon>Bacillaceae</taxon>
        <taxon>Metabacillus</taxon>
    </lineage>
</organism>
<feature type="binding site" evidence="7">
    <location>
        <position position="100"/>
    </location>
    <ligand>
        <name>Ni(2+)</name>
        <dbReference type="ChEBI" id="CHEBI:49786"/>
    </ligand>
</feature>
<dbReference type="AlphaFoldDB" id="A0A4S4BNR6"/>
<evidence type="ECO:0000256" key="6">
    <source>
        <dbReference type="ARBA" id="ARBA00023163"/>
    </source>
</evidence>
<feature type="domain" description="Ribbon-helix-helix protein CopG" evidence="8">
    <location>
        <begin position="7"/>
        <end position="47"/>
    </location>
</feature>
<keyword evidence="6 7" id="KW-0804">Transcription</keyword>
<evidence type="ECO:0000313" key="10">
    <source>
        <dbReference type="EMBL" id="THF76516.1"/>
    </source>
</evidence>
<dbReference type="NCBIfam" id="NF001884">
    <property type="entry name" value="PRK00630.1"/>
    <property type="match status" value="1"/>
</dbReference>
<gene>
    <name evidence="10" type="primary">nikR</name>
    <name evidence="10" type="ORF">E6W99_21335</name>
</gene>
<name>A0A4S4BNR6_9BACI</name>
<dbReference type="InterPro" id="IPR013321">
    <property type="entry name" value="Arc_rbn_hlx_hlx"/>
</dbReference>
<comment type="caution">
    <text evidence="10">The sequence shown here is derived from an EMBL/GenBank/DDBJ whole genome shotgun (WGS) entry which is preliminary data.</text>
</comment>
<keyword evidence="11" id="KW-1185">Reference proteome</keyword>
<dbReference type="InterPro" id="IPR027271">
    <property type="entry name" value="Acetolactate_synth/TF_NikR_C"/>
</dbReference>
<dbReference type="GO" id="GO:0003677">
    <property type="term" value="F:DNA binding"/>
    <property type="evidence" value="ECO:0007669"/>
    <property type="project" value="UniProtKB-KW"/>
</dbReference>
<keyword evidence="5 7" id="KW-0238">DNA-binding</keyword>
<comment type="similarity">
    <text evidence="1 7">Belongs to the transcriptional regulatory CopG/NikR family.</text>
</comment>
<dbReference type="Pfam" id="PF08753">
    <property type="entry name" value="NikR_C"/>
    <property type="match status" value="1"/>
</dbReference>
<evidence type="ECO:0000313" key="11">
    <source>
        <dbReference type="Proteomes" id="UP000310334"/>
    </source>
</evidence>
<evidence type="ECO:0000256" key="2">
    <source>
        <dbReference type="ARBA" id="ARBA00022596"/>
    </source>
</evidence>
<evidence type="ECO:0000256" key="4">
    <source>
        <dbReference type="ARBA" id="ARBA00023015"/>
    </source>
</evidence>
<evidence type="ECO:0000256" key="3">
    <source>
        <dbReference type="ARBA" id="ARBA00022723"/>
    </source>
</evidence>
<dbReference type="Proteomes" id="UP000310334">
    <property type="component" value="Unassembled WGS sequence"/>
</dbReference>
<evidence type="ECO:0000256" key="5">
    <source>
        <dbReference type="ARBA" id="ARBA00023125"/>
    </source>
</evidence>
<dbReference type="GO" id="GO:0010045">
    <property type="term" value="P:response to nickel cation"/>
    <property type="evidence" value="ECO:0007669"/>
    <property type="project" value="InterPro"/>
</dbReference>
<dbReference type="InterPro" id="IPR010985">
    <property type="entry name" value="Ribbon_hlx_hlx"/>
</dbReference>
<dbReference type="HAMAP" id="MF_00476">
    <property type="entry name" value="NikR"/>
    <property type="match status" value="1"/>
</dbReference>
<dbReference type="EMBL" id="SSNT01000020">
    <property type="protein sequence ID" value="THF76516.1"/>
    <property type="molecule type" value="Genomic_DNA"/>
</dbReference>
<dbReference type="InterPro" id="IPR045865">
    <property type="entry name" value="ACT-like_dom_sf"/>
</dbReference>
<dbReference type="Gene3D" id="1.10.1220.10">
    <property type="entry name" value="Met repressor-like"/>
    <property type="match status" value="1"/>
</dbReference>
<dbReference type="Gene3D" id="3.30.70.1150">
    <property type="entry name" value="ACT-like. Chain A, domain 2"/>
    <property type="match status" value="1"/>
</dbReference>
<dbReference type="GO" id="GO:0003700">
    <property type="term" value="F:DNA-binding transcription factor activity"/>
    <property type="evidence" value="ECO:0007669"/>
    <property type="project" value="UniProtKB-UniRule"/>
</dbReference>
<sequence length="139" mass="15990">MQDSTLKRFGVSMENHLLQKFDDLVKQRGYENRSEAVRDLVRDALIQQSWEGNEQIVAGTILLFYNHHQRNLLEEMTAIQHSVHDLILATTHFHIDHHSCLEIIVVKGKGKDIQQLSNKLTSLKGVEYGKFTVSPVEKI</sequence>
<keyword evidence="4 7" id="KW-0805">Transcription regulation</keyword>
<feature type="binding site" evidence="7">
    <location>
        <position position="94"/>
    </location>
    <ligand>
        <name>Ni(2+)</name>
        <dbReference type="ChEBI" id="CHEBI:49786"/>
    </ligand>
</feature>
<keyword evidence="3 7" id="KW-0479">Metal-binding</keyword>
<dbReference type="Pfam" id="PF01402">
    <property type="entry name" value="RHH_1"/>
    <property type="match status" value="1"/>
</dbReference>
<evidence type="ECO:0000259" key="9">
    <source>
        <dbReference type="Pfam" id="PF08753"/>
    </source>
</evidence>
<dbReference type="NCBIfam" id="NF002815">
    <property type="entry name" value="PRK02967.1"/>
    <property type="match status" value="1"/>
</dbReference>
<dbReference type="RefSeq" id="WP_136357717.1">
    <property type="nucleotide sequence ID" value="NZ_CP046266.1"/>
</dbReference>
<dbReference type="InterPro" id="IPR002145">
    <property type="entry name" value="CopG"/>
</dbReference>
<dbReference type="InterPro" id="IPR050192">
    <property type="entry name" value="CopG/NikR_regulator"/>
</dbReference>
<accession>A0A4S4BNR6</accession>
<reference evidence="10 11" key="1">
    <citation type="submission" date="2019-04" db="EMBL/GenBank/DDBJ databases">
        <title>Bacillus sediminilitoris sp. nov., isolated from a tidal flat sediment on the East China Sea.</title>
        <authorList>
            <person name="Wei Y."/>
            <person name="Mao H."/>
            <person name="Fang J."/>
        </authorList>
    </citation>
    <scope>NUCLEOTIDE SEQUENCE [LARGE SCALE GENOMIC DNA]</scope>
    <source>
        <strain evidence="10 11">DSL-17</strain>
    </source>
</reference>
<dbReference type="PANTHER" id="PTHR34719">
    <property type="entry name" value="NICKEL-RESPONSIVE REGULATOR"/>
    <property type="match status" value="1"/>
</dbReference>
<dbReference type="SUPFAM" id="SSF47598">
    <property type="entry name" value="Ribbon-helix-helix"/>
    <property type="match status" value="1"/>
</dbReference>
<feature type="binding site" evidence="7">
    <location>
        <position position="92"/>
    </location>
    <ligand>
        <name>Ni(2+)</name>
        <dbReference type="ChEBI" id="CHEBI:49786"/>
    </ligand>
</feature>
<feature type="binding site" evidence="7">
    <location>
        <position position="81"/>
    </location>
    <ligand>
        <name>Ni(2+)</name>
        <dbReference type="ChEBI" id="CHEBI:49786"/>
    </ligand>
</feature>